<name>D8JYT5_HYPDA</name>
<keyword evidence="3" id="KW-1185">Reference proteome</keyword>
<dbReference type="HOGENOM" id="CLU_006229_4_4_5"/>
<dbReference type="Pfam" id="PF13177">
    <property type="entry name" value="DNA_pol3_delta2"/>
    <property type="match status" value="1"/>
</dbReference>
<sequence>MARAALIADAEPLPEADRLDDFPHPRETLSLIGHDAALSMLTDTLAGGRMHHAWLLAGPKGIGKATLAYQFAKIALARPEERDLFGQGMSIEPNSPTDRQIRALSHPGLLVIRRTYDPKTKRFSQTIPVDEVRRLKTFLALSAESQGWRVVIVDSADDMNANAANALLKSLEEPPPRTIFLVVTSAPGRLLPTIRSRCRIAVLSPLSEADLKRGAAQALTSAGKPVPEAHDWEPLLPLAQGSVGRALTLLGGGGLALQARIDAILNGLPKLDAKAVHALGDDLQAAAQERKFELFFELYQATIARLISVQATGKGPERDIALAGRLIGPARLATFAELWETTARDKADTSALNLDRKSLILGSFARLEAASRG</sequence>
<dbReference type="GO" id="GO:0009360">
    <property type="term" value="C:DNA polymerase III complex"/>
    <property type="evidence" value="ECO:0007669"/>
    <property type="project" value="TreeGrafter"/>
</dbReference>
<protein>
    <submittedName>
        <fullName evidence="2">AAA ATPase</fullName>
    </submittedName>
</protein>
<dbReference type="OrthoDB" id="9811073at2"/>
<dbReference type="EMBL" id="CP002083">
    <property type="protein sequence ID" value="ADJ23537.1"/>
    <property type="molecule type" value="Genomic_DNA"/>
</dbReference>
<dbReference type="PANTHER" id="PTHR11669">
    <property type="entry name" value="REPLICATION FACTOR C / DNA POLYMERASE III GAMMA-TAU SUBUNIT"/>
    <property type="match status" value="1"/>
</dbReference>
<dbReference type="SUPFAM" id="SSF52540">
    <property type="entry name" value="P-loop containing nucleoside triphosphate hydrolases"/>
    <property type="match status" value="1"/>
</dbReference>
<feature type="domain" description="AAA+ ATPase" evidence="1">
    <location>
        <begin position="50"/>
        <end position="206"/>
    </location>
</feature>
<dbReference type="InterPro" id="IPR027417">
    <property type="entry name" value="P-loop_NTPase"/>
</dbReference>
<dbReference type="PANTHER" id="PTHR11669:SF8">
    <property type="entry name" value="DNA POLYMERASE III SUBUNIT DELTA"/>
    <property type="match status" value="1"/>
</dbReference>
<dbReference type="InterPro" id="IPR003593">
    <property type="entry name" value="AAA+_ATPase"/>
</dbReference>
<reference evidence="3" key="1">
    <citation type="journal article" date="2011" name="J. Bacteriol.">
        <title>Genome sequences of eight morphologically diverse alphaproteobacteria.</title>
        <authorList>
            <consortium name="US DOE Joint Genome Institute"/>
            <person name="Brown P.J."/>
            <person name="Kysela D.T."/>
            <person name="Buechlein A."/>
            <person name="Hemmerich C."/>
            <person name="Brun Y.V."/>
        </authorList>
    </citation>
    <scope>NUCLEOTIDE SEQUENCE [LARGE SCALE GENOMIC DNA]</scope>
    <source>
        <strain evidence="3">ATCC 51888 / DSM 1869 / NCIB 11706 / TK 0415</strain>
    </source>
</reference>
<dbReference type="GO" id="GO:0006261">
    <property type="term" value="P:DNA-templated DNA replication"/>
    <property type="evidence" value="ECO:0007669"/>
    <property type="project" value="TreeGrafter"/>
</dbReference>
<dbReference type="KEGG" id="hdn:Hden_1730"/>
<evidence type="ECO:0000313" key="3">
    <source>
        <dbReference type="Proteomes" id="UP000002033"/>
    </source>
</evidence>
<evidence type="ECO:0000259" key="1">
    <source>
        <dbReference type="SMART" id="SM00382"/>
    </source>
</evidence>
<proteinExistence type="predicted"/>
<dbReference type="Gene3D" id="3.40.50.300">
    <property type="entry name" value="P-loop containing nucleotide triphosphate hydrolases"/>
    <property type="match status" value="1"/>
</dbReference>
<dbReference type="eggNOG" id="COG0470">
    <property type="taxonomic scope" value="Bacteria"/>
</dbReference>
<dbReference type="AlphaFoldDB" id="D8JYT5"/>
<gene>
    <name evidence="2" type="ordered locus">Hden_1730</name>
</gene>
<evidence type="ECO:0000313" key="2">
    <source>
        <dbReference type="EMBL" id="ADJ23537.1"/>
    </source>
</evidence>
<dbReference type="Proteomes" id="UP000002033">
    <property type="component" value="Chromosome"/>
</dbReference>
<organism evidence="2 3">
    <name type="scientific">Hyphomicrobium denitrificans (strain ATCC 51888 / DSM 1869 / NCIMB 11706 / TK 0415)</name>
    <dbReference type="NCBI Taxonomy" id="582899"/>
    <lineage>
        <taxon>Bacteria</taxon>
        <taxon>Pseudomonadati</taxon>
        <taxon>Pseudomonadota</taxon>
        <taxon>Alphaproteobacteria</taxon>
        <taxon>Hyphomicrobiales</taxon>
        <taxon>Hyphomicrobiaceae</taxon>
        <taxon>Hyphomicrobium</taxon>
    </lineage>
</organism>
<dbReference type="STRING" id="582899.Hden_1730"/>
<dbReference type="RefSeq" id="WP_013215696.1">
    <property type="nucleotide sequence ID" value="NC_014313.1"/>
</dbReference>
<dbReference type="NCBIfam" id="NF005677">
    <property type="entry name" value="PRK07471.1"/>
    <property type="match status" value="1"/>
</dbReference>
<dbReference type="SMART" id="SM00382">
    <property type="entry name" value="AAA"/>
    <property type="match status" value="1"/>
</dbReference>
<accession>D8JYT5</accession>
<dbReference type="InterPro" id="IPR050238">
    <property type="entry name" value="DNA_Rep/Repair_Clamp_Loader"/>
</dbReference>